<accession>F2E4I8</accession>
<reference evidence="2" key="1">
    <citation type="journal article" date="2011" name="Plant Physiol.">
        <title>Comprehensive sequence analysis of 24,783 barley full-length cDNAs derived from 12 clone libraries.</title>
        <authorList>
            <person name="Matsumoto T."/>
            <person name="Tanaka T."/>
            <person name="Sakai H."/>
            <person name="Amano N."/>
            <person name="Kanamori H."/>
            <person name="Kurita K."/>
            <person name="Kikuta A."/>
            <person name="Kamiya K."/>
            <person name="Yamamoto M."/>
            <person name="Ikawa H."/>
            <person name="Fujii N."/>
            <person name="Hori K."/>
            <person name="Itoh T."/>
            <person name="Sato K."/>
        </authorList>
    </citation>
    <scope>NUCLEOTIDE SEQUENCE</scope>
    <source>
        <tissue evidence="2">Shoot and root</tissue>
    </source>
</reference>
<dbReference type="EMBL" id="AK371062">
    <property type="protein sequence ID" value="BAK02260.1"/>
    <property type="molecule type" value="mRNA"/>
</dbReference>
<feature type="region of interest" description="Disordered" evidence="1">
    <location>
        <begin position="1"/>
        <end position="90"/>
    </location>
</feature>
<evidence type="ECO:0000256" key="1">
    <source>
        <dbReference type="SAM" id="MobiDB-lite"/>
    </source>
</evidence>
<name>F2E4I8_HORVV</name>
<feature type="compositionally biased region" description="Polar residues" evidence="1">
    <location>
        <begin position="1"/>
        <end position="12"/>
    </location>
</feature>
<proteinExistence type="evidence at transcript level"/>
<protein>
    <submittedName>
        <fullName evidence="2">Predicted protein</fullName>
    </submittedName>
</protein>
<feature type="compositionally biased region" description="Polar residues" evidence="1">
    <location>
        <begin position="60"/>
        <end position="75"/>
    </location>
</feature>
<evidence type="ECO:0000313" key="2">
    <source>
        <dbReference type="EMBL" id="BAK02260.1"/>
    </source>
</evidence>
<dbReference type="AlphaFoldDB" id="F2E4I8"/>
<sequence length="156" mass="17152">MSNGRLQFNSRRGQLVEPDGGPTEEVGWRSQLEEPDAGAERGSHPGSQLEEPDRGAGRCGSQTTGRQLEQPNRGANPTRELACLGSGQPRSHLTVEQTGAAGPGASRSIWTEGHWPPPCFEMLYRLLELTRGSSPRHFSLHYECRVGPRWHSKCPI</sequence>
<organism evidence="2">
    <name type="scientific">Hordeum vulgare subsp. vulgare</name>
    <name type="common">Domesticated barley</name>
    <dbReference type="NCBI Taxonomy" id="112509"/>
    <lineage>
        <taxon>Eukaryota</taxon>
        <taxon>Viridiplantae</taxon>
        <taxon>Streptophyta</taxon>
        <taxon>Embryophyta</taxon>
        <taxon>Tracheophyta</taxon>
        <taxon>Spermatophyta</taxon>
        <taxon>Magnoliopsida</taxon>
        <taxon>Liliopsida</taxon>
        <taxon>Poales</taxon>
        <taxon>Poaceae</taxon>
        <taxon>BOP clade</taxon>
        <taxon>Pooideae</taxon>
        <taxon>Triticodae</taxon>
        <taxon>Triticeae</taxon>
        <taxon>Hordeinae</taxon>
        <taxon>Hordeum</taxon>
    </lineage>
</organism>